<sequence>MNSYPTREELNVEADAPDFRDIYYSPSLLPLKKRVHPPGNLYILNQGTEGACTGFGLAATINLLYRFQEKEARVSARMLYEMAKRYDEWPGEDYEGSSCRGAIKGWKNTGVCREQLAPYQPKQTSFHITPDISEDAKSNTIGAYYRLRPQITDYHCAINEVGVVFVSAKVHKGWYHTEANDEGEHYIPPHQENIGGHAFAIIGYNDSGFWVQNSWGEEHWGKSGIALWHYADWAKNIMDGWVVQLALPTPQIFTSAGSVGSGSAANHQAKLSSTPRQLIEPHFVHLDDGHYDDSGRYWSNAHHMTLVQHHLQHDDYQHLLLYAHGGLNSIKDSATRIAAMKDTFLDNGIYPFHFMYDTGLAEELKDIILGKQQVAETIAGSFSDWVDRRIENLTQKVGRALWREMKNGARKPFERTSSDGSHTVKRIVTTLSSLERNVKLHLIGHSTGAILQAHLLAMVGKHLSGVHIETCSLLAPAATVELFESHYRPLLESGLIKQLCIYNLSEQLELDDHVARVYRKSLLYLVSRAFEEHHGTPLLGMQKYSKEIEKDQLAIELVYSRGKKGRRTASHSHGGFDNDPDTMNDVLRRILGEKPKSPFTRESLNY</sequence>
<organism evidence="1 2">
    <name type="scientific">Pseudomaricurvus hydrocarbonicus</name>
    <dbReference type="NCBI Taxonomy" id="1470433"/>
    <lineage>
        <taxon>Bacteria</taxon>
        <taxon>Pseudomonadati</taxon>
        <taxon>Pseudomonadota</taxon>
        <taxon>Gammaproteobacteria</taxon>
        <taxon>Cellvibrionales</taxon>
        <taxon>Cellvibrionaceae</taxon>
        <taxon>Pseudomaricurvus</taxon>
    </lineage>
</organism>
<dbReference type="SUPFAM" id="SSF53474">
    <property type="entry name" value="alpha/beta-Hydrolases"/>
    <property type="match status" value="1"/>
</dbReference>
<dbReference type="AlphaFoldDB" id="A0A9E5MQB9"/>
<gene>
    <name evidence="1" type="ORF">G8770_22600</name>
</gene>
<proteinExistence type="predicted"/>
<name>A0A9E5MQB9_9GAMM</name>
<evidence type="ECO:0000313" key="1">
    <source>
        <dbReference type="EMBL" id="NHO68352.1"/>
    </source>
</evidence>
<dbReference type="RefSeq" id="WP_167192278.1">
    <property type="nucleotide sequence ID" value="NZ_JAAONZ010000029.1"/>
</dbReference>
<dbReference type="EMBL" id="JAAONZ010000029">
    <property type="protein sequence ID" value="NHO68352.1"/>
    <property type="molecule type" value="Genomic_DNA"/>
</dbReference>
<dbReference type="InterPro" id="IPR029058">
    <property type="entry name" value="AB_hydrolase_fold"/>
</dbReference>
<dbReference type="Gene3D" id="3.90.70.10">
    <property type="entry name" value="Cysteine proteinases"/>
    <property type="match status" value="1"/>
</dbReference>
<accession>A0A9E5MQB9</accession>
<keyword evidence="2" id="KW-1185">Reference proteome</keyword>
<evidence type="ECO:0000313" key="2">
    <source>
        <dbReference type="Proteomes" id="UP000787472"/>
    </source>
</evidence>
<comment type="caution">
    <text evidence="1">The sequence shown here is derived from an EMBL/GenBank/DDBJ whole genome shotgun (WGS) entry which is preliminary data.</text>
</comment>
<dbReference type="Proteomes" id="UP000787472">
    <property type="component" value="Unassembled WGS sequence"/>
</dbReference>
<reference evidence="1" key="1">
    <citation type="submission" date="2020-03" db="EMBL/GenBank/DDBJ databases">
        <authorList>
            <person name="Guo F."/>
        </authorList>
    </citation>
    <scope>NUCLEOTIDE SEQUENCE</scope>
    <source>
        <strain evidence="1">JCM 30134</strain>
    </source>
</reference>
<dbReference type="CDD" id="cd02619">
    <property type="entry name" value="Peptidase_C1"/>
    <property type="match status" value="1"/>
</dbReference>
<dbReference type="InterPro" id="IPR038765">
    <property type="entry name" value="Papain-like_cys_pep_sf"/>
</dbReference>
<protein>
    <submittedName>
        <fullName evidence="1">C1 family peptidase</fullName>
    </submittedName>
</protein>
<dbReference type="SUPFAM" id="SSF54001">
    <property type="entry name" value="Cysteine proteinases"/>
    <property type="match status" value="1"/>
</dbReference>